<organism evidence="1 2">
    <name type="scientific">Ceratopteris richardii</name>
    <name type="common">Triangle waterfern</name>
    <dbReference type="NCBI Taxonomy" id="49495"/>
    <lineage>
        <taxon>Eukaryota</taxon>
        <taxon>Viridiplantae</taxon>
        <taxon>Streptophyta</taxon>
        <taxon>Embryophyta</taxon>
        <taxon>Tracheophyta</taxon>
        <taxon>Polypodiopsida</taxon>
        <taxon>Polypodiidae</taxon>
        <taxon>Polypodiales</taxon>
        <taxon>Pteridineae</taxon>
        <taxon>Pteridaceae</taxon>
        <taxon>Parkerioideae</taxon>
        <taxon>Ceratopteris</taxon>
    </lineage>
</organism>
<dbReference type="EMBL" id="CM035412">
    <property type="protein sequence ID" value="KAH7432504.1"/>
    <property type="molecule type" value="Genomic_DNA"/>
</dbReference>
<comment type="caution">
    <text evidence="1">The sequence shown here is derived from an EMBL/GenBank/DDBJ whole genome shotgun (WGS) entry which is preliminary data.</text>
</comment>
<protein>
    <submittedName>
        <fullName evidence="1">Uncharacterized protein</fullName>
    </submittedName>
</protein>
<keyword evidence="2" id="KW-1185">Reference proteome</keyword>
<evidence type="ECO:0000313" key="1">
    <source>
        <dbReference type="EMBL" id="KAH7432504.1"/>
    </source>
</evidence>
<dbReference type="AlphaFoldDB" id="A0A8T2UGP5"/>
<sequence>MRRCDILLTIRRSHCFQGRSRQSNGHRRKKTDVCRIVGRGRNVITLDRSLHGHRYRKDQLGTIMKLRKKQKPGMLSAIVTSSYAPEKSLLMTRESKQNTGRIFIVIRKSEAFLQLWYMMASKVASSLFLFNGMKTFWISAFVCRSYVSFKQKFFSME</sequence>
<proteinExistence type="predicted"/>
<gene>
    <name evidence="1" type="ORF">KP509_07G025600</name>
</gene>
<name>A0A8T2UGP5_CERRI</name>
<reference evidence="1" key="1">
    <citation type="submission" date="2021-08" db="EMBL/GenBank/DDBJ databases">
        <title>WGS assembly of Ceratopteris richardii.</title>
        <authorList>
            <person name="Marchant D.B."/>
            <person name="Chen G."/>
            <person name="Jenkins J."/>
            <person name="Shu S."/>
            <person name="Leebens-Mack J."/>
            <person name="Grimwood J."/>
            <person name="Schmutz J."/>
            <person name="Soltis P."/>
            <person name="Soltis D."/>
            <person name="Chen Z.-H."/>
        </authorList>
    </citation>
    <scope>NUCLEOTIDE SEQUENCE</scope>
    <source>
        <strain evidence="1">Whitten #5841</strain>
        <tissue evidence="1">Leaf</tissue>
    </source>
</reference>
<dbReference type="Proteomes" id="UP000825935">
    <property type="component" value="Chromosome 7"/>
</dbReference>
<evidence type="ECO:0000313" key="2">
    <source>
        <dbReference type="Proteomes" id="UP000825935"/>
    </source>
</evidence>
<accession>A0A8T2UGP5</accession>